<evidence type="ECO:0000313" key="4">
    <source>
        <dbReference type="EMBL" id="GCF08330.1"/>
    </source>
</evidence>
<evidence type="ECO:0000256" key="1">
    <source>
        <dbReference type="SAM" id="MobiDB-lite"/>
    </source>
</evidence>
<organism evidence="4 5">
    <name type="scientific">Dictyobacter arantiisoli</name>
    <dbReference type="NCBI Taxonomy" id="2014874"/>
    <lineage>
        <taxon>Bacteria</taxon>
        <taxon>Bacillati</taxon>
        <taxon>Chloroflexota</taxon>
        <taxon>Ktedonobacteria</taxon>
        <taxon>Ktedonobacterales</taxon>
        <taxon>Dictyobacteraceae</taxon>
        <taxon>Dictyobacter</taxon>
    </lineage>
</organism>
<dbReference type="RefSeq" id="WP_149401319.1">
    <property type="nucleotide sequence ID" value="NZ_BIXY01000021.1"/>
</dbReference>
<feature type="region of interest" description="Disordered" evidence="1">
    <location>
        <begin position="1"/>
        <end position="58"/>
    </location>
</feature>
<keyword evidence="5" id="KW-1185">Reference proteome</keyword>
<dbReference type="EMBL" id="BIXY01000021">
    <property type="protein sequence ID" value="GCF08330.1"/>
    <property type="molecule type" value="Genomic_DNA"/>
</dbReference>
<comment type="caution">
    <text evidence="4">The sequence shown here is derived from an EMBL/GenBank/DDBJ whole genome shotgun (WGS) entry which is preliminary data.</text>
</comment>
<keyword evidence="2" id="KW-0812">Transmembrane</keyword>
<protein>
    <recommendedName>
        <fullName evidence="3">DUF4097 domain-containing protein</fullName>
    </recommendedName>
</protein>
<dbReference type="Pfam" id="PF13349">
    <property type="entry name" value="DUF4097"/>
    <property type="match status" value="1"/>
</dbReference>
<dbReference type="OrthoDB" id="157147at2"/>
<dbReference type="InterPro" id="IPR025164">
    <property type="entry name" value="Toastrack_DUF4097"/>
</dbReference>
<evidence type="ECO:0000259" key="3">
    <source>
        <dbReference type="Pfam" id="PF13349"/>
    </source>
</evidence>
<proteinExistence type="predicted"/>
<feature type="transmembrane region" description="Helical" evidence="2">
    <location>
        <begin position="113"/>
        <end position="132"/>
    </location>
</feature>
<feature type="domain" description="DUF4097" evidence="3">
    <location>
        <begin position="149"/>
        <end position="339"/>
    </location>
</feature>
<sequence>MNKQEPSYLDAEQQSVPAGQPSSEQLQQAGTGTDEHADMLNPHAINDPEPELAQTENTSHVQLDVTATSSTASAVSEAAPLPQPGLAVWPPVYERPVPDWRFPRSEQNAMGRVLMIVLAVALLAGLVFIGLLSRLGSQSNVENYLFDQKTHQKIIINDNQGSIHVHSQSKGPFVFRVTKHSEGMGLGSVGMEVSFNQYGPTISVLAQVQADPIFVGSRGIDIDVSVPSTASLEVHSVNGNITLTNLDDQLLVQIGTGSIKLENSQGQMTLQADSGTISTTNVRGQLNITNHQGNVEAHRVALHGQSSINAGNGAIAFDGTLDRSGHYRFMTQNGPINLALPASSAFRLQIDEGSGPLHNQFGQLSRGTNPQAVIAVSTQHDIISLHETK</sequence>
<evidence type="ECO:0000256" key="2">
    <source>
        <dbReference type="SAM" id="Phobius"/>
    </source>
</evidence>
<accession>A0A5A5T9Z1</accession>
<reference evidence="4 5" key="1">
    <citation type="submission" date="2019-01" db="EMBL/GenBank/DDBJ databases">
        <title>Draft genome sequence of Dictyobacter sp. Uno17.</title>
        <authorList>
            <person name="Wang C.M."/>
            <person name="Zheng Y."/>
            <person name="Sakai Y."/>
            <person name="Abe K."/>
            <person name="Yokota A."/>
            <person name="Yabe S."/>
        </authorList>
    </citation>
    <scope>NUCLEOTIDE SEQUENCE [LARGE SCALE GENOMIC DNA]</scope>
    <source>
        <strain evidence="4 5">Uno17</strain>
    </source>
</reference>
<dbReference type="AlphaFoldDB" id="A0A5A5T9Z1"/>
<dbReference type="Proteomes" id="UP000322530">
    <property type="component" value="Unassembled WGS sequence"/>
</dbReference>
<keyword evidence="2" id="KW-0472">Membrane</keyword>
<keyword evidence="2" id="KW-1133">Transmembrane helix</keyword>
<evidence type="ECO:0000313" key="5">
    <source>
        <dbReference type="Proteomes" id="UP000322530"/>
    </source>
</evidence>
<gene>
    <name evidence="4" type="ORF">KDI_18940</name>
</gene>
<name>A0A5A5T9Z1_9CHLR</name>
<feature type="compositionally biased region" description="Polar residues" evidence="1">
    <location>
        <begin position="12"/>
        <end position="31"/>
    </location>
</feature>